<dbReference type="EMBL" id="NOIG01000006">
    <property type="protein sequence ID" value="OYD50298.1"/>
    <property type="molecule type" value="Genomic_DNA"/>
</dbReference>
<evidence type="ECO:0000256" key="1">
    <source>
        <dbReference type="SAM" id="Phobius"/>
    </source>
</evidence>
<dbReference type="Pfam" id="PF10741">
    <property type="entry name" value="T2SSM_b"/>
    <property type="match status" value="1"/>
</dbReference>
<name>A0A235EMN8_9BURK</name>
<evidence type="ECO:0000313" key="3">
    <source>
        <dbReference type="Proteomes" id="UP000215441"/>
    </source>
</evidence>
<evidence type="ECO:0008006" key="4">
    <source>
        <dbReference type="Google" id="ProtNLM"/>
    </source>
</evidence>
<dbReference type="AlphaFoldDB" id="A0A235EMN8"/>
<evidence type="ECO:0000313" key="2">
    <source>
        <dbReference type="EMBL" id="OYD50298.1"/>
    </source>
</evidence>
<accession>A0A235EMN8</accession>
<proteinExistence type="predicted"/>
<dbReference type="NCBIfam" id="NF040576">
    <property type="entry name" value="T2SS_GspM_XpsM"/>
    <property type="match status" value="1"/>
</dbReference>
<dbReference type="InterPro" id="IPR034756">
    <property type="entry name" value="T2SSM_b"/>
</dbReference>
<keyword evidence="1" id="KW-0472">Membrane</keyword>
<protein>
    <recommendedName>
        <fullName evidence="4">General secretion pathway protein GspM</fullName>
    </recommendedName>
</protein>
<reference evidence="2 3" key="1">
    <citation type="submission" date="2017-07" db="EMBL/GenBank/DDBJ databases">
        <title>Acidovorax KNDSW TSA 6 genome sequence and assembly.</title>
        <authorList>
            <person name="Mayilraj S."/>
        </authorList>
    </citation>
    <scope>NUCLEOTIDE SEQUENCE [LARGE SCALE GENOMIC DNA]</scope>
    <source>
        <strain evidence="2 3">KNDSW-TSA6</strain>
    </source>
</reference>
<keyword evidence="1" id="KW-1133">Transmembrane helix</keyword>
<comment type="caution">
    <text evidence="2">The sequence shown here is derived from an EMBL/GenBank/DDBJ whole genome shotgun (WGS) entry which is preliminary data.</text>
</comment>
<feature type="transmembrane region" description="Helical" evidence="1">
    <location>
        <begin position="12"/>
        <end position="32"/>
    </location>
</feature>
<keyword evidence="3" id="KW-1185">Reference proteome</keyword>
<gene>
    <name evidence="2" type="ORF">CBY09_09555</name>
</gene>
<dbReference type="RefSeq" id="WP_094288873.1">
    <property type="nucleotide sequence ID" value="NZ_NOIG01000006.1"/>
</dbReference>
<keyword evidence="1" id="KW-0812">Transmembrane</keyword>
<dbReference type="OrthoDB" id="8904003at2"/>
<organism evidence="2 3">
    <name type="scientific">Acidovorax kalamii</name>
    <dbReference type="NCBI Taxonomy" id="2004485"/>
    <lineage>
        <taxon>Bacteria</taxon>
        <taxon>Pseudomonadati</taxon>
        <taxon>Pseudomonadota</taxon>
        <taxon>Betaproteobacteria</taxon>
        <taxon>Burkholderiales</taxon>
        <taxon>Comamonadaceae</taxon>
        <taxon>Acidovorax</taxon>
    </lineage>
</organism>
<sequence length="189" mass="21050">MKQLRVHHDVIVVCASVFVLLLPLLVGGVYVYQKHRWAQGLLSQLEPRYARLIGLEQQRIELSESSARVLLAQQQYVYPADMDVSQAGNAAQQQIREIFAAAGLQISSSQVMQPQDEKGYDRIVLKVQAEGDLLSLQSVLMVLGRQKPSVMIDALNVQLIGSLQMVSAGKQPPVRLTTQFSLSVLKDRR</sequence>
<dbReference type="Proteomes" id="UP000215441">
    <property type="component" value="Unassembled WGS sequence"/>
</dbReference>